<reference evidence="9 10" key="1">
    <citation type="submission" date="2014-01" db="EMBL/GenBank/DDBJ databases">
        <authorList>
            <consortium name="DOE Joint Genome Institute"/>
            <person name="Anderson I."/>
            <person name="Huntemann M."/>
            <person name="Han J."/>
            <person name="Chen A."/>
            <person name="Kyrpides N."/>
            <person name="Mavromatis K."/>
            <person name="Markowitz V."/>
            <person name="Palaniappan K."/>
            <person name="Ivanova N."/>
            <person name="Schaumberg A."/>
            <person name="Pati A."/>
            <person name="Liolios K."/>
            <person name="Nordberg H.P."/>
            <person name="Cantor M.N."/>
            <person name="Hua S.X."/>
            <person name="Woyke T."/>
        </authorList>
    </citation>
    <scope>NUCLEOTIDE SEQUENCE [LARGE SCALE GENOMIC DNA]</scope>
    <source>
        <strain evidence="9 10">XH-48</strain>
    </source>
</reference>
<dbReference type="PANTHER" id="PTHR21039">
    <property type="entry name" value="HISTIDINOL PHOSPHATASE-RELATED"/>
    <property type="match status" value="1"/>
</dbReference>
<comment type="pathway">
    <text evidence="1">Amino-acid biosynthesis; L-histidine biosynthesis; L-histidine from 5-phospho-alpha-D-ribose 1-diphosphate: step 8/9.</text>
</comment>
<evidence type="ECO:0000256" key="4">
    <source>
        <dbReference type="ARBA" id="ARBA00022605"/>
    </source>
</evidence>
<evidence type="ECO:0000256" key="7">
    <source>
        <dbReference type="ARBA" id="ARBA00049158"/>
    </source>
</evidence>
<dbReference type="GeneID" id="25145315"/>
<dbReference type="SUPFAM" id="SSF89550">
    <property type="entry name" value="PHP domain-like"/>
    <property type="match status" value="1"/>
</dbReference>
<dbReference type="HOGENOM" id="CLU_054611_2_2_2"/>
<dbReference type="PANTHER" id="PTHR21039:SF0">
    <property type="entry name" value="HISTIDINOL-PHOSPHATASE"/>
    <property type="match status" value="1"/>
</dbReference>
<feature type="domain" description="PHP" evidence="8">
    <location>
        <begin position="3"/>
        <end position="187"/>
    </location>
</feature>
<dbReference type="RefSeq" id="WP_049952774.1">
    <property type="nucleotide sequence ID" value="NZ_CP007055.1"/>
</dbReference>
<dbReference type="InterPro" id="IPR016195">
    <property type="entry name" value="Pol/histidinol_Pase-like"/>
</dbReference>
<keyword evidence="5" id="KW-0378">Hydrolase</keyword>
<name>W0JQH7_9EURY</name>
<dbReference type="GO" id="GO:0000105">
    <property type="term" value="P:L-histidine biosynthetic process"/>
    <property type="evidence" value="ECO:0007669"/>
    <property type="project" value="UniProtKB-UniPathway"/>
</dbReference>
<gene>
    <name evidence="9" type="ORF">HALLA_12780</name>
</gene>
<dbReference type="InterPro" id="IPR010140">
    <property type="entry name" value="Histidinol_P_phosphatase_HisJ"/>
</dbReference>
<evidence type="ECO:0000256" key="2">
    <source>
        <dbReference type="ARBA" id="ARBA00009152"/>
    </source>
</evidence>
<dbReference type="Pfam" id="PF02811">
    <property type="entry name" value="PHP"/>
    <property type="match status" value="1"/>
</dbReference>
<dbReference type="GO" id="GO:0004401">
    <property type="term" value="F:histidinol-phosphatase activity"/>
    <property type="evidence" value="ECO:0007669"/>
    <property type="project" value="UniProtKB-EC"/>
</dbReference>
<keyword evidence="6" id="KW-0368">Histidine biosynthesis</keyword>
<dbReference type="KEGG" id="hlr:HALLA_12780"/>
<dbReference type="Proteomes" id="UP000019024">
    <property type="component" value="Chromosome"/>
</dbReference>
<comment type="similarity">
    <text evidence="2">Belongs to the PHP hydrolase family. HisK subfamily.</text>
</comment>
<evidence type="ECO:0000256" key="3">
    <source>
        <dbReference type="ARBA" id="ARBA00013085"/>
    </source>
</evidence>
<accession>W0JQH7</accession>
<protein>
    <recommendedName>
        <fullName evidence="3">histidinol-phosphatase</fullName>
        <ecNumber evidence="3">3.1.3.15</ecNumber>
    </recommendedName>
</protein>
<dbReference type="PATRIC" id="fig|797299.3.peg.1573"/>
<evidence type="ECO:0000256" key="1">
    <source>
        <dbReference type="ARBA" id="ARBA00004970"/>
    </source>
</evidence>
<comment type="catalytic activity">
    <reaction evidence="7">
        <text>L-histidinol phosphate + H2O = L-histidinol + phosphate</text>
        <dbReference type="Rhea" id="RHEA:14465"/>
        <dbReference type="ChEBI" id="CHEBI:15377"/>
        <dbReference type="ChEBI" id="CHEBI:43474"/>
        <dbReference type="ChEBI" id="CHEBI:57699"/>
        <dbReference type="ChEBI" id="CHEBI:57980"/>
        <dbReference type="EC" id="3.1.3.15"/>
    </reaction>
</comment>
<evidence type="ECO:0000256" key="6">
    <source>
        <dbReference type="ARBA" id="ARBA00023102"/>
    </source>
</evidence>
<evidence type="ECO:0000313" key="9">
    <source>
        <dbReference type="EMBL" id="AHF99536.1"/>
    </source>
</evidence>
<sequence>MHDFHLHSNYSDGSFLLRMVRAAESAGLEGIGFADHCTVSARDGPRSARATHGFNLDLTYERRRRALERVRDETEISVYDAVEMDYHPEDETEIRSFLEEANFDYAIGSVHELAGRNVQVPTHFSDESDAQLDALVERYVQSLVELFESELFDVAAHIDLFERTEPLAERATVDQYRRIVRALEASRTVPEINAGRALGERALVHPRPRLLEMIRDRGVEFTLGTDSHAPAEIESRAPFLREFVDENGIEPIAPPRLEGLE</sequence>
<dbReference type="Gene3D" id="3.20.20.140">
    <property type="entry name" value="Metal-dependent hydrolases"/>
    <property type="match status" value="1"/>
</dbReference>
<proteinExistence type="inferred from homology"/>
<dbReference type="eggNOG" id="arCOG00304">
    <property type="taxonomic scope" value="Archaea"/>
</dbReference>
<dbReference type="EC" id="3.1.3.15" evidence="3"/>
<dbReference type="UniPathway" id="UPA00031">
    <property type="reaction ID" value="UER00013"/>
</dbReference>
<dbReference type="GO" id="GO:0005737">
    <property type="term" value="C:cytoplasm"/>
    <property type="evidence" value="ECO:0007669"/>
    <property type="project" value="TreeGrafter"/>
</dbReference>
<dbReference type="AlphaFoldDB" id="W0JQH7"/>
<evidence type="ECO:0000313" key="10">
    <source>
        <dbReference type="Proteomes" id="UP000019024"/>
    </source>
</evidence>
<dbReference type="InterPro" id="IPR004013">
    <property type="entry name" value="PHP_dom"/>
</dbReference>
<evidence type="ECO:0000259" key="8">
    <source>
        <dbReference type="Pfam" id="PF02811"/>
    </source>
</evidence>
<keyword evidence="4" id="KW-0028">Amino-acid biosynthesis</keyword>
<dbReference type="EMBL" id="CP007055">
    <property type="protein sequence ID" value="AHF99536.1"/>
    <property type="molecule type" value="Genomic_DNA"/>
</dbReference>
<keyword evidence="10" id="KW-1185">Reference proteome</keyword>
<organism evidence="9 10">
    <name type="scientific">Halostagnicola larsenii XH-48</name>
    <dbReference type="NCBI Taxonomy" id="797299"/>
    <lineage>
        <taxon>Archaea</taxon>
        <taxon>Methanobacteriati</taxon>
        <taxon>Methanobacteriota</taxon>
        <taxon>Stenosarchaea group</taxon>
        <taxon>Halobacteria</taxon>
        <taxon>Halobacteriales</taxon>
        <taxon>Natrialbaceae</taxon>
        <taxon>Halostagnicola</taxon>
    </lineage>
</organism>
<dbReference type="STRING" id="797299.HALLA_12780"/>
<dbReference type="OrthoDB" id="9968at2157"/>
<evidence type="ECO:0000256" key="5">
    <source>
        <dbReference type="ARBA" id="ARBA00022801"/>
    </source>
</evidence>